<dbReference type="FunCoup" id="F4NV32">
    <property type="interactions" value="33"/>
</dbReference>
<dbReference type="OMA" id="IFNTHTQ"/>
<protein>
    <recommendedName>
        <fullName evidence="1">sphingomyelin phosphodiesterase</fullName>
        <ecNumber evidence="1">3.1.4.12</ecNumber>
    </recommendedName>
</protein>
<organism evidence="3 4">
    <name type="scientific">Batrachochytrium dendrobatidis (strain JAM81 / FGSC 10211)</name>
    <name type="common">Frog chytrid fungus</name>
    <dbReference type="NCBI Taxonomy" id="684364"/>
    <lineage>
        <taxon>Eukaryota</taxon>
        <taxon>Fungi</taxon>
        <taxon>Fungi incertae sedis</taxon>
        <taxon>Chytridiomycota</taxon>
        <taxon>Chytridiomycota incertae sedis</taxon>
        <taxon>Chytridiomycetes</taxon>
        <taxon>Rhizophydiales</taxon>
        <taxon>Rhizophydiales incertae sedis</taxon>
        <taxon>Batrachochytrium</taxon>
    </lineage>
</organism>
<dbReference type="STRING" id="684364.F4NV32"/>
<dbReference type="HOGENOM" id="CLU_053972_0_0_1"/>
<dbReference type="EMBL" id="GL882879">
    <property type="protein sequence ID" value="EGF83655.1"/>
    <property type="molecule type" value="Genomic_DNA"/>
</dbReference>
<dbReference type="OrthoDB" id="40902at2759"/>
<dbReference type="GeneID" id="18237963"/>
<dbReference type="InParanoid" id="F4NV32"/>
<dbReference type="InterPro" id="IPR038772">
    <property type="entry name" value="Sph/SMPD2-like"/>
</dbReference>
<evidence type="ECO:0000313" key="3">
    <source>
        <dbReference type="EMBL" id="EGF83655.1"/>
    </source>
</evidence>
<keyword evidence="4" id="KW-1185">Reference proteome</keyword>
<dbReference type="RefSeq" id="XP_006675589.1">
    <property type="nucleotide sequence ID" value="XM_006675526.1"/>
</dbReference>
<dbReference type="InterPro" id="IPR017766">
    <property type="entry name" value="Sphingomyelinase/PLipase_C"/>
</dbReference>
<dbReference type="PANTHER" id="PTHR16320:SF1">
    <property type="entry name" value="SPHINGOMYELINASE DDB_G0288017"/>
    <property type="match status" value="1"/>
</dbReference>
<sequence length="343" mass="38357">MSTSISDATTHSVRLLTYNMFMRPPGIYSGNGDFKWERLRLFASTVLSSYDVVSVQECFAFGTTRRSEFIRLAKEQGLEYHCACPLPSWTSGQVDGGLLILSRFPITDTDYLTYPRGVHSDWLAAKGVLYARIEVAQGQYLMLFSTHTQASYEADPPLDSPSSLVRLDQLQRASKFISAKLDPIEPTNSQQAKGVVMFAGDFNVNGRFSRLDGVQHSKEYQLLVDTISGSQSIQDQQTPSEISKNTSQKELFDVVDIAYTCLNEHPVTTCTIVDTDKEPENKCLDYLFHLISKSTTPTSVQFKNVSVEPFLVDKQPFTHMSDHCGMAANLVFTQINPLDMPSK</sequence>
<dbReference type="FunFam" id="3.60.10.10:FF:000238">
    <property type="entry name" value="Uncharacterized protein"/>
    <property type="match status" value="1"/>
</dbReference>
<dbReference type="GO" id="GO:0004767">
    <property type="term" value="F:sphingomyelin phosphodiesterase activity"/>
    <property type="evidence" value="ECO:0007669"/>
    <property type="project" value="UniProtKB-EC"/>
</dbReference>
<name>F4NV32_BATDJ</name>
<dbReference type="Gene3D" id="3.60.10.10">
    <property type="entry name" value="Endonuclease/exonuclease/phosphatase"/>
    <property type="match status" value="1"/>
</dbReference>
<dbReference type="PANTHER" id="PTHR16320">
    <property type="entry name" value="SPHINGOMYELINASE FAMILY MEMBER"/>
    <property type="match status" value="1"/>
</dbReference>
<dbReference type="InterPro" id="IPR036691">
    <property type="entry name" value="Endo/exonu/phosph_ase_sf"/>
</dbReference>
<dbReference type="Proteomes" id="UP000007241">
    <property type="component" value="Unassembled WGS sequence"/>
</dbReference>
<reference evidence="3 4" key="1">
    <citation type="submission" date="2009-12" db="EMBL/GenBank/DDBJ databases">
        <title>The draft genome of Batrachochytrium dendrobatidis.</title>
        <authorList>
            <consortium name="US DOE Joint Genome Institute (JGI-PGF)"/>
            <person name="Kuo A."/>
            <person name="Salamov A."/>
            <person name="Schmutz J."/>
            <person name="Lucas S."/>
            <person name="Pitluck S."/>
            <person name="Rosenblum E."/>
            <person name="Stajich J."/>
            <person name="Eisen M."/>
            <person name="Grigoriev I.V."/>
        </authorList>
    </citation>
    <scope>NUCLEOTIDE SEQUENCE [LARGE SCALE GENOMIC DNA]</scope>
    <source>
        <strain evidence="4">JAM81 / FGSC 10211</strain>
    </source>
</reference>
<keyword evidence="2" id="KW-0378">Hydrolase</keyword>
<dbReference type="GO" id="GO:0005576">
    <property type="term" value="C:extracellular region"/>
    <property type="evidence" value="ECO:0007669"/>
    <property type="project" value="InterPro"/>
</dbReference>
<dbReference type="EC" id="3.1.4.12" evidence="1"/>
<dbReference type="GO" id="GO:0004620">
    <property type="term" value="F:phospholipase activity"/>
    <property type="evidence" value="ECO:0000318"/>
    <property type="project" value="GO_Central"/>
</dbReference>
<dbReference type="AlphaFoldDB" id="F4NV32"/>
<gene>
    <name evidence="3" type="ORF">BATDEDRAFT_22534</name>
</gene>
<evidence type="ECO:0000313" key="4">
    <source>
        <dbReference type="Proteomes" id="UP000007241"/>
    </source>
</evidence>
<dbReference type="CDD" id="cd09078">
    <property type="entry name" value="nSMase"/>
    <property type="match status" value="1"/>
</dbReference>
<dbReference type="GO" id="GO:0005737">
    <property type="term" value="C:cytoplasm"/>
    <property type="evidence" value="ECO:0000318"/>
    <property type="project" value="GO_Central"/>
</dbReference>
<evidence type="ECO:0000256" key="1">
    <source>
        <dbReference type="ARBA" id="ARBA00012369"/>
    </source>
</evidence>
<dbReference type="SUPFAM" id="SSF56219">
    <property type="entry name" value="DNase I-like"/>
    <property type="match status" value="1"/>
</dbReference>
<evidence type="ECO:0000256" key="2">
    <source>
        <dbReference type="ARBA" id="ARBA00022801"/>
    </source>
</evidence>
<accession>F4NV32</accession>
<proteinExistence type="predicted"/>